<gene>
    <name evidence="8" type="ORF">SAMN04487772_11836</name>
</gene>
<name>A0A1I0E5Z2_9FIRM</name>
<evidence type="ECO:0000313" key="8">
    <source>
        <dbReference type="EMBL" id="SET39668.1"/>
    </source>
</evidence>
<proteinExistence type="inferred from homology"/>
<sequence length="425" mass="46989">MKKQLWVIGFAGFMGMSLLAFAKPVPASLLNEVSVARDDLLTEKCYSPSEEKEATLRSAAVKYTGSKDGSPYLLSGSKAKVTSVNGVVPDDEDGQEDKAEVNVSDLISNLNYDRLGIAKVDNWLNIREKPDIDAKIVGKLPKNAGCNIYSIKKGWAKIKSGKVTGYVSSEYLVTDKEAEEYALEVATKVATVKAGTVTLNTRFVPSTDSAKYTLVPEDEELEVYREDLKESFVRKFVDKYFHGEEAQYIADVDKKAMYRQLDNWMCVRLDNERVFISKDFVDVSFQLKKAVAVKELSENKSAGVTSARVSMVEYAKQFLGNRYVWGGTSLTNGTDCSGFTMSIYAHYGYGLPRTSGEQANYTRSVSSGDVRPGDLFFYGKGGNVSHVAMYIGNGLVIHASNERDGIKISNAYYRSPIKIGRVIND</sequence>
<keyword evidence="3" id="KW-0378">Hydrolase</keyword>
<dbReference type="PANTHER" id="PTHR47053">
    <property type="entry name" value="MUREIN DD-ENDOPEPTIDASE MEPH-RELATED"/>
    <property type="match status" value="1"/>
</dbReference>
<dbReference type="PROSITE" id="PS51935">
    <property type="entry name" value="NLPC_P60"/>
    <property type="match status" value="1"/>
</dbReference>
<evidence type="ECO:0000256" key="3">
    <source>
        <dbReference type="ARBA" id="ARBA00022801"/>
    </source>
</evidence>
<dbReference type="InterPro" id="IPR051202">
    <property type="entry name" value="Peptidase_C40"/>
</dbReference>
<feature type="signal peptide" evidence="5">
    <location>
        <begin position="1"/>
        <end position="22"/>
    </location>
</feature>
<dbReference type="Proteomes" id="UP000199800">
    <property type="component" value="Unassembled WGS sequence"/>
</dbReference>
<evidence type="ECO:0000256" key="2">
    <source>
        <dbReference type="ARBA" id="ARBA00022670"/>
    </source>
</evidence>
<organism evidence="8 9">
    <name type="scientific">[Clostridium] polysaccharolyticum</name>
    <dbReference type="NCBI Taxonomy" id="29364"/>
    <lineage>
        <taxon>Bacteria</taxon>
        <taxon>Bacillati</taxon>
        <taxon>Bacillota</taxon>
        <taxon>Clostridia</taxon>
        <taxon>Lachnospirales</taxon>
        <taxon>Lachnospiraceae</taxon>
    </lineage>
</organism>
<dbReference type="RefSeq" id="WP_092478368.1">
    <property type="nucleotide sequence ID" value="NZ_FOHN01000018.1"/>
</dbReference>
<dbReference type="InterPro" id="IPR000064">
    <property type="entry name" value="NLP_P60_dom"/>
</dbReference>
<protein>
    <submittedName>
        <fullName evidence="8">SH3 domain-containing protein</fullName>
    </submittedName>
</protein>
<dbReference type="SUPFAM" id="SSF54001">
    <property type="entry name" value="Cysteine proteinases"/>
    <property type="match status" value="1"/>
</dbReference>
<accession>A0A1I0E5Z2</accession>
<feature type="chain" id="PRO_5039669975" evidence="5">
    <location>
        <begin position="23"/>
        <end position="425"/>
    </location>
</feature>
<feature type="domain" description="SH3b" evidence="6">
    <location>
        <begin position="112"/>
        <end position="176"/>
    </location>
</feature>
<dbReference type="PROSITE" id="PS51781">
    <property type="entry name" value="SH3B"/>
    <property type="match status" value="1"/>
</dbReference>
<dbReference type="OrthoDB" id="9808890at2"/>
<keyword evidence="5" id="KW-0732">Signal</keyword>
<dbReference type="Gene3D" id="3.90.1720.10">
    <property type="entry name" value="endopeptidase domain like (from Nostoc punctiforme)"/>
    <property type="match status" value="1"/>
</dbReference>
<keyword evidence="4" id="KW-0788">Thiol protease</keyword>
<dbReference type="InterPro" id="IPR003646">
    <property type="entry name" value="SH3-like_bac-type"/>
</dbReference>
<dbReference type="PANTHER" id="PTHR47053:SF1">
    <property type="entry name" value="MUREIN DD-ENDOPEPTIDASE MEPH-RELATED"/>
    <property type="match status" value="1"/>
</dbReference>
<evidence type="ECO:0000256" key="5">
    <source>
        <dbReference type="SAM" id="SignalP"/>
    </source>
</evidence>
<dbReference type="AlphaFoldDB" id="A0A1I0E5Z2"/>
<keyword evidence="2" id="KW-0645">Protease</keyword>
<dbReference type="GO" id="GO:0006508">
    <property type="term" value="P:proteolysis"/>
    <property type="evidence" value="ECO:0007669"/>
    <property type="project" value="UniProtKB-KW"/>
</dbReference>
<dbReference type="GO" id="GO:0008234">
    <property type="term" value="F:cysteine-type peptidase activity"/>
    <property type="evidence" value="ECO:0007669"/>
    <property type="project" value="UniProtKB-KW"/>
</dbReference>
<dbReference type="InterPro" id="IPR038765">
    <property type="entry name" value="Papain-like_cys_pep_sf"/>
</dbReference>
<dbReference type="Pfam" id="PF00877">
    <property type="entry name" value="NLPC_P60"/>
    <property type="match status" value="1"/>
</dbReference>
<comment type="similarity">
    <text evidence="1">Belongs to the peptidase C40 family.</text>
</comment>
<dbReference type="EMBL" id="FOHN01000018">
    <property type="protein sequence ID" value="SET39668.1"/>
    <property type="molecule type" value="Genomic_DNA"/>
</dbReference>
<keyword evidence="9" id="KW-1185">Reference proteome</keyword>
<dbReference type="Pfam" id="PF08239">
    <property type="entry name" value="SH3_3"/>
    <property type="match status" value="1"/>
</dbReference>
<dbReference type="Gene3D" id="2.30.30.40">
    <property type="entry name" value="SH3 Domains"/>
    <property type="match status" value="1"/>
</dbReference>
<evidence type="ECO:0000259" key="7">
    <source>
        <dbReference type="PROSITE" id="PS51935"/>
    </source>
</evidence>
<reference evidence="8 9" key="1">
    <citation type="submission" date="2016-10" db="EMBL/GenBank/DDBJ databases">
        <authorList>
            <person name="de Groot N.N."/>
        </authorList>
    </citation>
    <scope>NUCLEOTIDE SEQUENCE [LARGE SCALE GENOMIC DNA]</scope>
    <source>
        <strain evidence="8 9">DSM 1801</strain>
    </source>
</reference>
<evidence type="ECO:0000259" key="6">
    <source>
        <dbReference type="PROSITE" id="PS51781"/>
    </source>
</evidence>
<evidence type="ECO:0000313" key="9">
    <source>
        <dbReference type="Proteomes" id="UP000199800"/>
    </source>
</evidence>
<dbReference type="SMART" id="SM00287">
    <property type="entry name" value="SH3b"/>
    <property type="match status" value="1"/>
</dbReference>
<evidence type="ECO:0000256" key="1">
    <source>
        <dbReference type="ARBA" id="ARBA00007074"/>
    </source>
</evidence>
<dbReference type="STRING" id="29364.SAMN04487772_11836"/>
<feature type="domain" description="NlpC/P60" evidence="7">
    <location>
        <begin position="305"/>
        <end position="425"/>
    </location>
</feature>
<evidence type="ECO:0000256" key="4">
    <source>
        <dbReference type="ARBA" id="ARBA00022807"/>
    </source>
</evidence>